<name>A0AAV7R2L0_PLEWA</name>
<protein>
    <submittedName>
        <fullName evidence="1">Uncharacterized protein</fullName>
    </submittedName>
</protein>
<evidence type="ECO:0000313" key="2">
    <source>
        <dbReference type="Proteomes" id="UP001066276"/>
    </source>
</evidence>
<accession>A0AAV7R2L0</accession>
<dbReference type="EMBL" id="JANPWB010000010">
    <property type="protein sequence ID" value="KAJ1145922.1"/>
    <property type="molecule type" value="Genomic_DNA"/>
</dbReference>
<keyword evidence="2" id="KW-1185">Reference proteome</keyword>
<sequence length="89" mass="10033">MTVRWLCCGQRDLSWRERLGPPPKYPAVRLVMRGPLAPADASDEGELARCRWTGGECPLQFGGPTPESDSWSGEYWKKLQSEDPKWTPG</sequence>
<reference evidence="1" key="1">
    <citation type="journal article" date="2022" name="bioRxiv">
        <title>Sequencing and chromosome-scale assembly of the giantPleurodeles waltlgenome.</title>
        <authorList>
            <person name="Brown T."/>
            <person name="Elewa A."/>
            <person name="Iarovenko S."/>
            <person name="Subramanian E."/>
            <person name="Araus A.J."/>
            <person name="Petzold A."/>
            <person name="Susuki M."/>
            <person name="Suzuki K.-i.T."/>
            <person name="Hayashi T."/>
            <person name="Toyoda A."/>
            <person name="Oliveira C."/>
            <person name="Osipova E."/>
            <person name="Leigh N.D."/>
            <person name="Simon A."/>
            <person name="Yun M.H."/>
        </authorList>
    </citation>
    <scope>NUCLEOTIDE SEQUENCE</scope>
    <source>
        <strain evidence="1">20211129_DDA</strain>
        <tissue evidence="1">Liver</tissue>
    </source>
</reference>
<dbReference type="AlphaFoldDB" id="A0AAV7R2L0"/>
<gene>
    <name evidence="1" type="ORF">NDU88_012205</name>
</gene>
<proteinExistence type="predicted"/>
<organism evidence="1 2">
    <name type="scientific">Pleurodeles waltl</name>
    <name type="common">Iberian ribbed newt</name>
    <dbReference type="NCBI Taxonomy" id="8319"/>
    <lineage>
        <taxon>Eukaryota</taxon>
        <taxon>Metazoa</taxon>
        <taxon>Chordata</taxon>
        <taxon>Craniata</taxon>
        <taxon>Vertebrata</taxon>
        <taxon>Euteleostomi</taxon>
        <taxon>Amphibia</taxon>
        <taxon>Batrachia</taxon>
        <taxon>Caudata</taxon>
        <taxon>Salamandroidea</taxon>
        <taxon>Salamandridae</taxon>
        <taxon>Pleurodelinae</taxon>
        <taxon>Pleurodeles</taxon>
    </lineage>
</organism>
<dbReference type="Proteomes" id="UP001066276">
    <property type="component" value="Chromosome 6"/>
</dbReference>
<evidence type="ECO:0000313" key="1">
    <source>
        <dbReference type="EMBL" id="KAJ1145922.1"/>
    </source>
</evidence>
<comment type="caution">
    <text evidence="1">The sequence shown here is derived from an EMBL/GenBank/DDBJ whole genome shotgun (WGS) entry which is preliminary data.</text>
</comment>